<keyword evidence="2" id="KW-0472">Membrane</keyword>
<evidence type="ECO:0000256" key="1">
    <source>
        <dbReference type="SAM" id="MobiDB-lite"/>
    </source>
</evidence>
<feature type="region of interest" description="Disordered" evidence="1">
    <location>
        <begin position="1"/>
        <end position="29"/>
    </location>
</feature>
<evidence type="ECO:0000313" key="3">
    <source>
        <dbReference type="EMBL" id="KAK3301294.1"/>
    </source>
</evidence>
<name>A0AAE0LYF8_9PEZI</name>
<dbReference type="AlphaFoldDB" id="A0AAE0LYF8"/>
<keyword evidence="2" id="KW-0812">Transmembrane</keyword>
<feature type="transmembrane region" description="Helical" evidence="2">
    <location>
        <begin position="117"/>
        <end position="137"/>
    </location>
</feature>
<keyword evidence="2" id="KW-1133">Transmembrane helix</keyword>
<evidence type="ECO:0000313" key="4">
    <source>
        <dbReference type="Proteomes" id="UP001278766"/>
    </source>
</evidence>
<proteinExistence type="predicted"/>
<protein>
    <submittedName>
        <fullName evidence="3">Uncharacterized protein</fullName>
    </submittedName>
</protein>
<accession>A0AAE0LYF8</accession>
<comment type="caution">
    <text evidence="3">The sequence shown here is derived from an EMBL/GenBank/DDBJ whole genome shotgun (WGS) entry which is preliminary data.</text>
</comment>
<dbReference type="RefSeq" id="XP_062664808.1">
    <property type="nucleotide sequence ID" value="XM_062801392.1"/>
</dbReference>
<keyword evidence="4" id="KW-1185">Reference proteome</keyword>
<dbReference type="GeneID" id="87838340"/>
<dbReference type="EMBL" id="JAUEPN010000001">
    <property type="protein sequence ID" value="KAK3301294.1"/>
    <property type="molecule type" value="Genomic_DNA"/>
</dbReference>
<organism evidence="3 4">
    <name type="scientific">Chaetomium fimeti</name>
    <dbReference type="NCBI Taxonomy" id="1854472"/>
    <lineage>
        <taxon>Eukaryota</taxon>
        <taxon>Fungi</taxon>
        <taxon>Dikarya</taxon>
        <taxon>Ascomycota</taxon>
        <taxon>Pezizomycotina</taxon>
        <taxon>Sordariomycetes</taxon>
        <taxon>Sordariomycetidae</taxon>
        <taxon>Sordariales</taxon>
        <taxon>Chaetomiaceae</taxon>
        <taxon>Chaetomium</taxon>
    </lineage>
</organism>
<sequence>METGLHIPSRGVANEANGMTKKKKKLTQPSLSAAGAGWASGRASELASQPASVRLKLGGLLPFQENGMHGWLDGGTDNGGCLLTHLNLGSGLGPRGSSGRGVLGRSLHHLEMVGGGWAPGALVLGALVLGVFTLAWGSGSRVFTSYNGRDQYPPGGWRDGWMDGCIWDIQ</sequence>
<dbReference type="Proteomes" id="UP001278766">
    <property type="component" value="Unassembled WGS sequence"/>
</dbReference>
<gene>
    <name evidence="3" type="ORF">B0H64DRAFT_34890</name>
</gene>
<reference evidence="3" key="1">
    <citation type="journal article" date="2023" name="Mol. Phylogenet. Evol.">
        <title>Genome-scale phylogeny and comparative genomics of the fungal order Sordariales.</title>
        <authorList>
            <person name="Hensen N."/>
            <person name="Bonometti L."/>
            <person name="Westerberg I."/>
            <person name="Brannstrom I.O."/>
            <person name="Guillou S."/>
            <person name="Cros-Aarteil S."/>
            <person name="Calhoun S."/>
            <person name="Haridas S."/>
            <person name="Kuo A."/>
            <person name="Mondo S."/>
            <person name="Pangilinan J."/>
            <person name="Riley R."/>
            <person name="LaButti K."/>
            <person name="Andreopoulos B."/>
            <person name="Lipzen A."/>
            <person name="Chen C."/>
            <person name="Yan M."/>
            <person name="Daum C."/>
            <person name="Ng V."/>
            <person name="Clum A."/>
            <person name="Steindorff A."/>
            <person name="Ohm R.A."/>
            <person name="Martin F."/>
            <person name="Silar P."/>
            <person name="Natvig D.O."/>
            <person name="Lalanne C."/>
            <person name="Gautier V."/>
            <person name="Ament-Velasquez S.L."/>
            <person name="Kruys A."/>
            <person name="Hutchinson M.I."/>
            <person name="Powell A.J."/>
            <person name="Barry K."/>
            <person name="Miller A.N."/>
            <person name="Grigoriev I.V."/>
            <person name="Debuchy R."/>
            <person name="Gladieux P."/>
            <person name="Hiltunen Thoren M."/>
            <person name="Johannesson H."/>
        </authorList>
    </citation>
    <scope>NUCLEOTIDE SEQUENCE</scope>
    <source>
        <strain evidence="3">CBS 168.71</strain>
    </source>
</reference>
<reference evidence="3" key="2">
    <citation type="submission" date="2023-06" db="EMBL/GenBank/DDBJ databases">
        <authorList>
            <consortium name="Lawrence Berkeley National Laboratory"/>
            <person name="Haridas S."/>
            <person name="Hensen N."/>
            <person name="Bonometti L."/>
            <person name="Westerberg I."/>
            <person name="Brannstrom I.O."/>
            <person name="Guillou S."/>
            <person name="Cros-Aarteil S."/>
            <person name="Calhoun S."/>
            <person name="Kuo A."/>
            <person name="Mondo S."/>
            <person name="Pangilinan J."/>
            <person name="Riley R."/>
            <person name="Labutti K."/>
            <person name="Andreopoulos B."/>
            <person name="Lipzen A."/>
            <person name="Chen C."/>
            <person name="Yanf M."/>
            <person name="Daum C."/>
            <person name="Ng V."/>
            <person name="Clum A."/>
            <person name="Steindorff A."/>
            <person name="Ohm R."/>
            <person name="Martin F."/>
            <person name="Silar P."/>
            <person name="Natvig D."/>
            <person name="Lalanne C."/>
            <person name="Gautier V."/>
            <person name="Ament-Velasquez S.L."/>
            <person name="Kruys A."/>
            <person name="Hutchinson M.I."/>
            <person name="Powell A.J."/>
            <person name="Barry K."/>
            <person name="Miller A.N."/>
            <person name="Grigoriev I.V."/>
            <person name="Debuchy R."/>
            <person name="Gladieux P."/>
            <person name="Thoren M.H."/>
            <person name="Johannesson H."/>
        </authorList>
    </citation>
    <scope>NUCLEOTIDE SEQUENCE</scope>
    <source>
        <strain evidence="3">CBS 168.71</strain>
    </source>
</reference>
<evidence type="ECO:0000256" key="2">
    <source>
        <dbReference type="SAM" id="Phobius"/>
    </source>
</evidence>